<dbReference type="NCBIfam" id="TIGR00080">
    <property type="entry name" value="pimt"/>
    <property type="match status" value="1"/>
</dbReference>
<dbReference type="CDD" id="cd02440">
    <property type="entry name" value="AdoMet_MTases"/>
    <property type="match status" value="1"/>
</dbReference>
<dbReference type="Gene3D" id="3.30.1870.10">
    <property type="entry name" value="EreA-like, domain 2"/>
    <property type="match status" value="1"/>
</dbReference>
<reference evidence="8 9" key="1">
    <citation type="submission" date="2019-01" db="EMBL/GenBank/DDBJ databases">
        <title>Sphingomonas mucosissima sp. nov. and Sphingomonas desiccabilis sp. nov., from biological soil crusts in the Colorado Plateau, USA.</title>
        <authorList>
            <person name="Zhu D."/>
        </authorList>
    </citation>
    <scope>NUCLEOTIDE SEQUENCE [LARGE SCALE GENOMIC DNA]</scope>
    <source>
        <strain evidence="8 9">CP1D</strain>
    </source>
</reference>
<evidence type="ECO:0000256" key="5">
    <source>
        <dbReference type="ARBA" id="ARBA00022679"/>
    </source>
</evidence>
<dbReference type="PANTHER" id="PTHR31299:SF0">
    <property type="entry name" value="ESTERASE, PUTATIVE (AFU_ORTHOLOGUE AFUA_1G05850)-RELATED"/>
    <property type="match status" value="1"/>
</dbReference>
<evidence type="ECO:0000256" key="4">
    <source>
        <dbReference type="ARBA" id="ARBA00022603"/>
    </source>
</evidence>
<dbReference type="InterPro" id="IPR029063">
    <property type="entry name" value="SAM-dependent_MTases_sf"/>
</dbReference>
<accession>A0A4Q2IP85</accession>
<keyword evidence="9" id="KW-1185">Reference proteome</keyword>
<keyword evidence="3 7" id="KW-0963">Cytoplasm</keyword>
<evidence type="ECO:0000313" key="8">
    <source>
        <dbReference type="EMBL" id="RXZ29855.1"/>
    </source>
</evidence>
<dbReference type="SUPFAM" id="SSF53335">
    <property type="entry name" value="S-adenosyl-L-methionine-dependent methyltransferases"/>
    <property type="match status" value="1"/>
</dbReference>
<dbReference type="EMBL" id="SDPT01000004">
    <property type="protein sequence ID" value="RXZ29855.1"/>
    <property type="molecule type" value="Genomic_DNA"/>
</dbReference>
<dbReference type="Gene3D" id="3.40.1660.10">
    <property type="entry name" value="EreA-like (biosynthetic domain)"/>
    <property type="match status" value="1"/>
</dbReference>
<dbReference type="GO" id="GO:0032259">
    <property type="term" value="P:methylation"/>
    <property type="evidence" value="ECO:0007669"/>
    <property type="project" value="UniProtKB-KW"/>
</dbReference>
<dbReference type="InterPro" id="IPR007815">
    <property type="entry name" value="Emycin_Estase"/>
</dbReference>
<dbReference type="Pfam" id="PF05139">
    <property type="entry name" value="Erythro_esteras"/>
    <property type="match status" value="1"/>
</dbReference>
<keyword evidence="6 7" id="KW-0949">S-adenosyl-L-methionine</keyword>
<protein>
    <recommendedName>
        <fullName evidence="7">Protein-L-isoaspartate O-methyltransferase</fullName>
        <ecNumber evidence="7">2.1.1.77</ecNumber>
    </recommendedName>
    <alternativeName>
        <fullName evidence="7">L-isoaspartyl protein carboxyl methyltransferase</fullName>
    </alternativeName>
    <alternativeName>
        <fullName evidence="7">Protein L-isoaspartyl methyltransferase</fullName>
    </alternativeName>
    <alternativeName>
        <fullName evidence="7">Protein-beta-aspartate methyltransferase</fullName>
        <shortName evidence="7">PIMT</shortName>
    </alternativeName>
</protein>
<dbReference type="InterPro" id="IPR052036">
    <property type="entry name" value="Hydrolase/PRTase-associated"/>
</dbReference>
<comment type="subcellular location">
    <subcellularLocation>
        <location evidence="1 7">Cytoplasm</location>
    </subcellularLocation>
</comment>
<evidence type="ECO:0000256" key="2">
    <source>
        <dbReference type="ARBA" id="ARBA00005369"/>
    </source>
</evidence>
<dbReference type="InterPro" id="IPR000682">
    <property type="entry name" value="PCMT"/>
</dbReference>
<dbReference type="GO" id="GO:0005737">
    <property type="term" value="C:cytoplasm"/>
    <property type="evidence" value="ECO:0007669"/>
    <property type="project" value="UniProtKB-SubCell"/>
</dbReference>
<sequence>MADFAAARARMVDVQIARRGIRDTAVLAAMRTVPRERFVPEALVEFAYEDTPLPIGAEQTISQPFIVAAMIEAAEIGRQDRVLEVGAGSGYAAAVLGQVANQVFAVERHAQLGTAAAAQIEALGYDNVQIVSGDGSGGLPAKAPFAAILVSAGGPDIPHLLKQQLAVGGHLIVPVGERGDQKLCKVTRITQDRFEEQNLGAVTFVPLIGAHGWPEDGSRSASNHTPGASRKQTLPEMIAEAAEPLPAFDDPAFGRLFDRFADRRVLLLGEASHGTSEFYQARAAITRHLVEHHGFSIVAVEADWPDAATVDRFIRHREPRPGAEKPFQRFPTWMWRNTDVQALIRWMHAHNADRPMHDRAGFYGLDIYNMSGSIGAVLDYLDRIDPEAGAAARERYGCLTPWQKNPATYGRAALSRGYAECERAVIEQCQALLRKQLDYAAEDGDDFLDAAQNARLVASAERYYRIMYYGGAESWNLRDTHMFETLRHLLDAKGPDAKAIVWAHNSHIGDARATDMGQVRDELNIGQLCREEWGDAVASIGFGTHSGTVAAATDWDGDMEVKRVKPSRRDSYERLCHDSGTERFLLDLAPGRHEALRRALAEPRLERFIGVIYRPDTERWSHYSDAILPEQFDAYVWFDTTRAVTPLGPEHHRGMPETYPFGE</sequence>
<gene>
    <name evidence="7" type="primary">pcm</name>
    <name evidence="8" type="ORF">EO081_15995</name>
</gene>
<evidence type="ECO:0000313" key="9">
    <source>
        <dbReference type="Proteomes" id="UP000292347"/>
    </source>
</evidence>
<dbReference type="EC" id="2.1.1.77" evidence="7"/>
<dbReference type="GO" id="GO:0030091">
    <property type="term" value="P:protein repair"/>
    <property type="evidence" value="ECO:0007669"/>
    <property type="project" value="UniProtKB-UniRule"/>
</dbReference>
<keyword evidence="4 7" id="KW-0489">Methyltransferase</keyword>
<organism evidence="8 9">
    <name type="scientific">Sphingomonas desiccabilis</name>
    <dbReference type="NCBI Taxonomy" id="429134"/>
    <lineage>
        <taxon>Bacteria</taxon>
        <taxon>Pseudomonadati</taxon>
        <taxon>Pseudomonadota</taxon>
        <taxon>Alphaproteobacteria</taxon>
        <taxon>Sphingomonadales</taxon>
        <taxon>Sphingomonadaceae</taxon>
        <taxon>Sphingomonas</taxon>
    </lineage>
</organism>
<keyword evidence="5 7" id="KW-0808">Transferase</keyword>
<comment type="function">
    <text evidence="7">Catalyzes the methyl esterification of L-isoaspartyl residues in peptides and proteins that result from spontaneous decomposition of normal L-aspartyl and L-asparaginyl residues. It plays a role in the repair and/or degradation of damaged proteins.</text>
</comment>
<dbReference type="CDD" id="cd14728">
    <property type="entry name" value="Ere-like"/>
    <property type="match status" value="1"/>
</dbReference>
<proteinExistence type="inferred from homology"/>
<feature type="active site" evidence="7">
    <location>
        <position position="62"/>
    </location>
</feature>
<evidence type="ECO:0000256" key="6">
    <source>
        <dbReference type="ARBA" id="ARBA00022691"/>
    </source>
</evidence>
<dbReference type="PANTHER" id="PTHR31299">
    <property type="entry name" value="ESTERASE, PUTATIVE (AFU_ORTHOLOGUE AFUA_1G05850)-RELATED"/>
    <property type="match status" value="1"/>
</dbReference>
<comment type="caution">
    <text evidence="8">The sequence shown here is derived from an EMBL/GenBank/DDBJ whole genome shotgun (WGS) entry which is preliminary data.</text>
</comment>
<dbReference type="Pfam" id="PF01135">
    <property type="entry name" value="PCMT"/>
    <property type="match status" value="1"/>
</dbReference>
<dbReference type="SUPFAM" id="SSF159501">
    <property type="entry name" value="EreA/ChaN-like"/>
    <property type="match status" value="1"/>
</dbReference>
<dbReference type="RefSeq" id="WP_129343409.1">
    <property type="nucleotide sequence ID" value="NZ_JACIDD010000004.1"/>
</dbReference>
<dbReference type="GO" id="GO:0046677">
    <property type="term" value="P:response to antibiotic"/>
    <property type="evidence" value="ECO:0007669"/>
    <property type="project" value="InterPro"/>
</dbReference>
<evidence type="ECO:0000256" key="3">
    <source>
        <dbReference type="ARBA" id="ARBA00022490"/>
    </source>
</evidence>
<dbReference type="FunFam" id="3.40.50.150:FF:000010">
    <property type="entry name" value="Protein-L-isoaspartate O-methyltransferase"/>
    <property type="match status" value="1"/>
</dbReference>
<dbReference type="Proteomes" id="UP000292347">
    <property type="component" value="Unassembled WGS sequence"/>
</dbReference>
<evidence type="ECO:0000256" key="7">
    <source>
        <dbReference type="HAMAP-Rule" id="MF_00090"/>
    </source>
</evidence>
<dbReference type="NCBIfam" id="NF001453">
    <property type="entry name" value="PRK00312.1"/>
    <property type="match status" value="1"/>
</dbReference>
<name>A0A4Q2IP85_9SPHN</name>
<dbReference type="Gene3D" id="3.40.50.150">
    <property type="entry name" value="Vaccinia Virus protein VP39"/>
    <property type="match status" value="1"/>
</dbReference>
<dbReference type="HAMAP" id="MF_00090">
    <property type="entry name" value="PIMT"/>
    <property type="match status" value="1"/>
</dbReference>
<comment type="similarity">
    <text evidence="2 7">Belongs to the methyltransferase superfamily. L-isoaspartyl/D-aspartyl protein methyltransferase family.</text>
</comment>
<dbReference type="GO" id="GO:0004719">
    <property type="term" value="F:protein-L-isoaspartate (D-aspartate) O-methyltransferase activity"/>
    <property type="evidence" value="ECO:0007669"/>
    <property type="project" value="UniProtKB-UniRule"/>
</dbReference>
<comment type="catalytic activity">
    <reaction evidence="7">
        <text>[protein]-L-isoaspartate + S-adenosyl-L-methionine = [protein]-L-isoaspartate alpha-methyl ester + S-adenosyl-L-homocysteine</text>
        <dbReference type="Rhea" id="RHEA:12705"/>
        <dbReference type="Rhea" id="RHEA-COMP:12143"/>
        <dbReference type="Rhea" id="RHEA-COMP:12144"/>
        <dbReference type="ChEBI" id="CHEBI:57856"/>
        <dbReference type="ChEBI" id="CHEBI:59789"/>
        <dbReference type="ChEBI" id="CHEBI:90596"/>
        <dbReference type="ChEBI" id="CHEBI:90598"/>
        <dbReference type="EC" id="2.1.1.77"/>
    </reaction>
</comment>
<dbReference type="OrthoDB" id="9810066at2"/>
<dbReference type="AlphaFoldDB" id="A0A4Q2IP85"/>
<evidence type="ECO:0000256" key="1">
    <source>
        <dbReference type="ARBA" id="ARBA00004496"/>
    </source>
</evidence>